<dbReference type="Proteomes" id="UP001054945">
    <property type="component" value="Unassembled WGS sequence"/>
</dbReference>
<dbReference type="EMBL" id="BPLR01009213">
    <property type="protein sequence ID" value="GIY30334.1"/>
    <property type="molecule type" value="Genomic_DNA"/>
</dbReference>
<evidence type="ECO:0000313" key="3">
    <source>
        <dbReference type="Proteomes" id="UP001054945"/>
    </source>
</evidence>
<proteinExistence type="predicted"/>
<gene>
    <name evidence="2" type="ORF">CEXT_205761</name>
</gene>
<reference evidence="2 3" key="1">
    <citation type="submission" date="2021-06" db="EMBL/GenBank/DDBJ databases">
        <title>Caerostris extrusa draft genome.</title>
        <authorList>
            <person name="Kono N."/>
            <person name="Arakawa K."/>
        </authorList>
    </citation>
    <scope>NUCLEOTIDE SEQUENCE [LARGE SCALE GENOMIC DNA]</scope>
</reference>
<protein>
    <submittedName>
        <fullName evidence="2">Uncharacterized protein</fullName>
    </submittedName>
</protein>
<evidence type="ECO:0000313" key="2">
    <source>
        <dbReference type="EMBL" id="GIY30334.1"/>
    </source>
</evidence>
<feature type="compositionally biased region" description="Basic residues" evidence="1">
    <location>
        <begin position="17"/>
        <end position="37"/>
    </location>
</feature>
<keyword evidence="3" id="KW-1185">Reference proteome</keyword>
<feature type="region of interest" description="Disordered" evidence="1">
    <location>
        <begin position="1"/>
        <end position="37"/>
    </location>
</feature>
<evidence type="ECO:0000256" key="1">
    <source>
        <dbReference type="SAM" id="MobiDB-lite"/>
    </source>
</evidence>
<comment type="caution">
    <text evidence="2">The sequence shown here is derived from an EMBL/GenBank/DDBJ whole genome shotgun (WGS) entry which is preliminary data.</text>
</comment>
<organism evidence="2 3">
    <name type="scientific">Caerostris extrusa</name>
    <name type="common">Bark spider</name>
    <name type="synonym">Caerostris bankana</name>
    <dbReference type="NCBI Taxonomy" id="172846"/>
    <lineage>
        <taxon>Eukaryota</taxon>
        <taxon>Metazoa</taxon>
        <taxon>Ecdysozoa</taxon>
        <taxon>Arthropoda</taxon>
        <taxon>Chelicerata</taxon>
        <taxon>Arachnida</taxon>
        <taxon>Araneae</taxon>
        <taxon>Araneomorphae</taxon>
        <taxon>Entelegynae</taxon>
        <taxon>Araneoidea</taxon>
        <taxon>Araneidae</taxon>
        <taxon>Caerostris</taxon>
    </lineage>
</organism>
<accession>A0AAV4S8L8</accession>
<sequence length="117" mass="13205">MDVKGEEGWWKATGAQGKKKKKKKKRNTGAVRTKRSKGIRTEARGCRWWGGAERQIPSVHYLKHGGKKLMGAQSAPNATDQAFKRQMPFLIYSSFPFPPPPKIAPVEEKVTFLSHEI</sequence>
<name>A0AAV4S8L8_CAEEX</name>
<dbReference type="AlphaFoldDB" id="A0AAV4S8L8"/>